<evidence type="ECO:0000313" key="13">
    <source>
        <dbReference type="Proteomes" id="UP000694846"/>
    </source>
</evidence>
<evidence type="ECO:0000256" key="4">
    <source>
        <dbReference type="ARBA" id="ARBA00022679"/>
    </source>
</evidence>
<feature type="region of interest" description="Disordered" evidence="10">
    <location>
        <begin position="109"/>
        <end position="136"/>
    </location>
</feature>
<reference evidence="14 15" key="2">
    <citation type="submission" date="2025-04" db="UniProtKB">
        <authorList>
            <consortium name="RefSeq"/>
        </authorList>
    </citation>
    <scope>IDENTIFICATION</scope>
    <source>
        <tissue evidence="14 15">Whole body</tissue>
    </source>
</reference>
<dbReference type="GO" id="GO:0000139">
    <property type="term" value="C:Golgi membrane"/>
    <property type="evidence" value="ECO:0007669"/>
    <property type="project" value="UniProtKB-SubCell"/>
</dbReference>
<reference evidence="12" key="1">
    <citation type="submission" date="2018-04" db="EMBL/GenBank/DDBJ databases">
        <title>Transcriptome assembly of Sipha flava.</title>
        <authorList>
            <person name="Scully E.D."/>
            <person name="Geib S.M."/>
            <person name="Palmer N.A."/>
            <person name="Koch K."/>
            <person name="Bradshaw J."/>
            <person name="Heng-Moss T."/>
            <person name="Sarath G."/>
        </authorList>
    </citation>
    <scope>NUCLEOTIDE SEQUENCE</scope>
</reference>
<dbReference type="RefSeq" id="XP_025421132.1">
    <property type="nucleotide sequence ID" value="XM_025565347.1"/>
</dbReference>
<evidence type="ECO:0000256" key="6">
    <source>
        <dbReference type="ARBA" id="ARBA00022968"/>
    </source>
</evidence>
<dbReference type="GO" id="GO:0006493">
    <property type="term" value="P:protein O-linked glycosylation"/>
    <property type="evidence" value="ECO:0007669"/>
    <property type="project" value="TreeGrafter"/>
</dbReference>
<dbReference type="Proteomes" id="UP000694846">
    <property type="component" value="Unplaced"/>
</dbReference>
<sequence>MFTAVQRYVSNTLAGISIASGGNVINLVSCYMRKLARIANGGGGGFKAAVTTVLLFIMVALYCLYGTGGSTGIMAPIANSQQWLNSNDSLKVQPDITVETATMNGSNLNTSLPCGGKNSKKPKKRPLKTKSPNGGRILTAADMYEPGFRIGNADICSPRTRLLVLITSAAAPTHSQHRQAIRMTWMNRYGPGVSMAFLVGTPQISETDPVAQVLEAEEQALQTRLNRIDNNSIDKTKENPKSKPSAAIVSGVADALVDPLVGDSGWFRFLRDREQNSGEGLDAQAMHGLNEAERAVQRVLGREHGRYGDLIQCQVRDTYNNLTLKSIAALEWTRQYCPWAKYLLKTDDDMFIDVRRLLRFIDKVETEAITKSGINIPRPLEQSEFYSMDADGFETPAASYFDIDLPPTIWGRLAHGWRPIRQHNSKYYVSHSQYASRVYPDFCTGPAYLMTRSAVNPLYEAALGRDFDIIDDDDLETKNDEVSKIKGREDNKDLEKGCGDSNQTLDDSSDKFIANEDKNNKVPYLKLEDVYLTGVVAERLTRRAAERQARQEQKEKMAVNGSIYNEKSGKTAMGIIGDTKKTKSKGSDIIVKVRRIHDDQFANKKITGRALERAICSGVSPGDTVGTGGDGSFSWFRWYWGDTAVEKDLKKKKKDQGVISIHMVKYFEQFDLWRRLMDGRTKCKS</sequence>
<gene>
    <name evidence="12" type="primary">b3gnt5-a</name>
    <name evidence="14 15" type="synonym">LOC112691197</name>
    <name evidence="12" type="ORF">g.21017</name>
</gene>
<evidence type="ECO:0000256" key="9">
    <source>
        <dbReference type="ARBA" id="ARBA00023136"/>
    </source>
</evidence>
<evidence type="ECO:0000256" key="10">
    <source>
        <dbReference type="SAM" id="MobiDB-lite"/>
    </source>
</evidence>
<keyword evidence="8" id="KW-0333">Golgi apparatus</keyword>
<dbReference type="RefSeq" id="XP_025421131.1">
    <property type="nucleotide sequence ID" value="XM_025565346.1"/>
</dbReference>
<evidence type="ECO:0000256" key="3">
    <source>
        <dbReference type="ARBA" id="ARBA00022676"/>
    </source>
</evidence>
<keyword evidence="9 11" id="KW-0472">Membrane</keyword>
<dbReference type="Pfam" id="PF01762">
    <property type="entry name" value="Galactosyl_T"/>
    <property type="match status" value="2"/>
</dbReference>
<evidence type="ECO:0000256" key="11">
    <source>
        <dbReference type="SAM" id="Phobius"/>
    </source>
</evidence>
<organism evidence="12">
    <name type="scientific">Sipha flava</name>
    <name type="common">yellow sugarcane aphid</name>
    <dbReference type="NCBI Taxonomy" id="143950"/>
    <lineage>
        <taxon>Eukaryota</taxon>
        <taxon>Metazoa</taxon>
        <taxon>Ecdysozoa</taxon>
        <taxon>Arthropoda</taxon>
        <taxon>Hexapoda</taxon>
        <taxon>Insecta</taxon>
        <taxon>Pterygota</taxon>
        <taxon>Neoptera</taxon>
        <taxon>Paraneoptera</taxon>
        <taxon>Hemiptera</taxon>
        <taxon>Sternorrhyncha</taxon>
        <taxon>Aphidomorpha</taxon>
        <taxon>Aphidoidea</taxon>
        <taxon>Aphididae</taxon>
        <taxon>Sipha</taxon>
    </lineage>
</organism>
<dbReference type="AlphaFoldDB" id="A0A2S2QYC7"/>
<keyword evidence="13" id="KW-1185">Reference proteome</keyword>
<keyword evidence="5 11" id="KW-0812">Transmembrane</keyword>
<feature type="transmembrane region" description="Helical" evidence="11">
    <location>
        <begin position="44"/>
        <end position="67"/>
    </location>
</feature>
<feature type="compositionally biased region" description="Basic residues" evidence="10">
    <location>
        <begin position="118"/>
        <end position="128"/>
    </location>
</feature>
<keyword evidence="6" id="KW-0735">Signal-anchor</keyword>
<keyword evidence="3 12" id="KW-0328">Glycosyltransferase</keyword>
<evidence type="ECO:0000256" key="2">
    <source>
        <dbReference type="ARBA" id="ARBA00008661"/>
    </source>
</evidence>
<evidence type="ECO:0000313" key="12">
    <source>
        <dbReference type="EMBL" id="MBY82779.1"/>
    </source>
</evidence>
<evidence type="ECO:0000256" key="7">
    <source>
        <dbReference type="ARBA" id="ARBA00022989"/>
    </source>
</evidence>
<dbReference type="GO" id="GO:0016758">
    <property type="term" value="F:hexosyltransferase activity"/>
    <property type="evidence" value="ECO:0007669"/>
    <property type="project" value="InterPro"/>
</dbReference>
<dbReference type="Gene3D" id="3.90.550.50">
    <property type="match status" value="1"/>
</dbReference>
<keyword evidence="4 12" id="KW-0808">Transferase</keyword>
<proteinExistence type="inferred from homology"/>
<evidence type="ECO:0000313" key="14">
    <source>
        <dbReference type="RefSeq" id="XP_025421131.1"/>
    </source>
</evidence>
<dbReference type="EMBL" id="GGMS01013576">
    <property type="protein sequence ID" value="MBY82779.1"/>
    <property type="molecule type" value="Transcribed_RNA"/>
</dbReference>
<comment type="similarity">
    <text evidence="2">Belongs to the glycosyltransferase 31 family.</text>
</comment>
<dbReference type="OrthoDB" id="5512589at2759"/>
<name>A0A2S2QYC7_9HEMI</name>
<keyword evidence="7 11" id="KW-1133">Transmembrane helix</keyword>
<evidence type="ECO:0000313" key="15">
    <source>
        <dbReference type="RefSeq" id="XP_025421132.1"/>
    </source>
</evidence>
<feature type="transmembrane region" description="Helical" evidence="11">
    <location>
        <begin position="12"/>
        <end position="32"/>
    </location>
</feature>
<comment type="subcellular location">
    <subcellularLocation>
        <location evidence="1">Golgi apparatus membrane</location>
        <topology evidence="1">Single-pass type II membrane protein</topology>
    </subcellularLocation>
</comment>
<dbReference type="PANTHER" id="PTHR11214">
    <property type="entry name" value="BETA-1,3-N-ACETYLGLUCOSAMINYLTRANSFERASE"/>
    <property type="match status" value="1"/>
</dbReference>
<evidence type="ECO:0000256" key="1">
    <source>
        <dbReference type="ARBA" id="ARBA00004323"/>
    </source>
</evidence>
<evidence type="ECO:0000256" key="5">
    <source>
        <dbReference type="ARBA" id="ARBA00022692"/>
    </source>
</evidence>
<accession>A0A2S2QYC7</accession>
<evidence type="ECO:0000256" key="8">
    <source>
        <dbReference type="ARBA" id="ARBA00023034"/>
    </source>
</evidence>
<dbReference type="PANTHER" id="PTHR11214:SF379">
    <property type="entry name" value="HEXOSYLTRANSFERASE-RELATED"/>
    <property type="match status" value="1"/>
</dbReference>
<dbReference type="InterPro" id="IPR002659">
    <property type="entry name" value="Glyco_trans_31"/>
</dbReference>
<protein>
    <submittedName>
        <fullName evidence="12">UDP-GlcNAc:betaGal beta-1,3-N-acetylglucosaminyltransferase 5A</fullName>
    </submittedName>
    <submittedName>
        <fullName evidence="14 15">Uncharacterized protein LOC112691197</fullName>
    </submittedName>
</protein>